<evidence type="ECO:0000259" key="15">
    <source>
        <dbReference type="Pfam" id="PF01923"/>
    </source>
</evidence>
<reference evidence="16 17" key="1">
    <citation type="submission" date="2018-06" db="EMBL/GenBank/DDBJ databases">
        <title>Comparative genomics of Brasilonema spp. strains.</title>
        <authorList>
            <person name="Alvarenga D.O."/>
            <person name="Fiore M.F."/>
            <person name="Varani A.M."/>
        </authorList>
    </citation>
    <scope>NUCLEOTIDE SEQUENCE [LARGE SCALE GENOMIC DNA]</scope>
    <source>
        <strain evidence="16 17">UFV-OR1</strain>
    </source>
</reference>
<dbReference type="EMBL" id="QMEC01000242">
    <property type="protein sequence ID" value="NMF67229.1"/>
    <property type="molecule type" value="Genomic_DNA"/>
</dbReference>
<feature type="domain" description="Cobalamin adenosyltransferase-like" evidence="15">
    <location>
        <begin position="4"/>
        <end position="170"/>
    </location>
</feature>
<organism evidence="16 17">
    <name type="scientific">Brasilonema octagenarum UFV-OR1</name>
    <dbReference type="NCBI Taxonomy" id="417115"/>
    <lineage>
        <taxon>Bacteria</taxon>
        <taxon>Bacillati</taxon>
        <taxon>Cyanobacteriota</taxon>
        <taxon>Cyanophyceae</taxon>
        <taxon>Nostocales</taxon>
        <taxon>Scytonemataceae</taxon>
        <taxon>Brasilonema</taxon>
        <taxon>Octagenarum group</taxon>
    </lineage>
</organism>
<keyword evidence="17" id="KW-1185">Reference proteome</keyword>
<evidence type="ECO:0000256" key="10">
    <source>
        <dbReference type="ARBA" id="ARBA00033334"/>
    </source>
</evidence>
<evidence type="ECO:0000256" key="14">
    <source>
        <dbReference type="RuleBase" id="RU366026"/>
    </source>
</evidence>
<dbReference type="SUPFAM" id="SSF89028">
    <property type="entry name" value="Cobalamin adenosyltransferase-like"/>
    <property type="match status" value="1"/>
</dbReference>
<comment type="catalytic activity">
    <reaction evidence="12 14">
        <text>2 cob(II)yrinate a,c diamide + reduced [electron-transfer flavoprotein] + 2 ATP = 2 adenosylcob(III)yrinate a,c-diamide + 2 triphosphate + oxidized [electron-transfer flavoprotein] + 3 H(+)</text>
        <dbReference type="Rhea" id="RHEA:11528"/>
        <dbReference type="Rhea" id="RHEA-COMP:10685"/>
        <dbReference type="Rhea" id="RHEA-COMP:10686"/>
        <dbReference type="ChEBI" id="CHEBI:15378"/>
        <dbReference type="ChEBI" id="CHEBI:18036"/>
        <dbReference type="ChEBI" id="CHEBI:30616"/>
        <dbReference type="ChEBI" id="CHEBI:57692"/>
        <dbReference type="ChEBI" id="CHEBI:58307"/>
        <dbReference type="ChEBI" id="CHEBI:58503"/>
        <dbReference type="ChEBI" id="CHEBI:58537"/>
        <dbReference type="EC" id="2.5.1.17"/>
    </reaction>
</comment>
<keyword evidence="7 14" id="KW-0547">Nucleotide-binding</keyword>
<keyword evidence="5 14" id="KW-0169">Cobalamin biosynthesis</keyword>
<comment type="caution">
    <text evidence="16">The sequence shown here is derived from an EMBL/GenBank/DDBJ whole genome shotgun (WGS) entry which is preliminary data.</text>
</comment>
<dbReference type="PANTHER" id="PTHR12213">
    <property type="entry name" value="CORRINOID ADENOSYLTRANSFERASE"/>
    <property type="match status" value="1"/>
</dbReference>
<sequence length="185" mass="20984">MFRIYTKTGDKGGTSLIGGVRVPKSHIRIESYGTVDELNSYIGMVNDMAGNEKISEWLREIQDRLFTVGSVLATDPGKEVKMKLPDLHDTDVTWLEQQIDSMNEVLPEMRSFILPGGNLASSTCHVARCVCRRAERICVAMQEQNEEIPPIVLQYLNRLSDFLFVLSRYISHINNAAEIPWRARV</sequence>
<keyword evidence="8 14" id="KW-0067">ATP-binding</keyword>
<comment type="catalytic activity">
    <reaction evidence="13 14">
        <text>2 cob(II)alamin + reduced [electron-transfer flavoprotein] + 2 ATP = 2 adenosylcob(III)alamin + 2 triphosphate + oxidized [electron-transfer flavoprotein] + 3 H(+)</text>
        <dbReference type="Rhea" id="RHEA:28671"/>
        <dbReference type="Rhea" id="RHEA-COMP:10685"/>
        <dbReference type="Rhea" id="RHEA-COMP:10686"/>
        <dbReference type="ChEBI" id="CHEBI:15378"/>
        <dbReference type="ChEBI" id="CHEBI:16304"/>
        <dbReference type="ChEBI" id="CHEBI:18036"/>
        <dbReference type="ChEBI" id="CHEBI:18408"/>
        <dbReference type="ChEBI" id="CHEBI:30616"/>
        <dbReference type="ChEBI" id="CHEBI:57692"/>
        <dbReference type="ChEBI" id="CHEBI:58307"/>
        <dbReference type="EC" id="2.5.1.17"/>
    </reaction>
</comment>
<comment type="similarity">
    <text evidence="2 14">Belongs to the Cob(I)alamin adenosyltransferase family.</text>
</comment>
<proteinExistence type="inferred from homology"/>
<evidence type="ECO:0000256" key="6">
    <source>
        <dbReference type="ARBA" id="ARBA00022679"/>
    </source>
</evidence>
<evidence type="ECO:0000256" key="7">
    <source>
        <dbReference type="ARBA" id="ARBA00022741"/>
    </source>
</evidence>
<evidence type="ECO:0000256" key="12">
    <source>
        <dbReference type="ARBA" id="ARBA00048555"/>
    </source>
</evidence>
<dbReference type="InterPro" id="IPR036451">
    <property type="entry name" value="CblAdoTrfase-like_sf"/>
</dbReference>
<evidence type="ECO:0000256" key="11">
    <source>
        <dbReference type="ARBA" id="ARBA00033354"/>
    </source>
</evidence>
<dbReference type="InterPro" id="IPR016030">
    <property type="entry name" value="CblAdoTrfase-like"/>
</dbReference>
<dbReference type="PANTHER" id="PTHR12213:SF0">
    <property type="entry name" value="CORRINOID ADENOSYLTRANSFERASE MMAB"/>
    <property type="match status" value="1"/>
</dbReference>
<comment type="pathway">
    <text evidence="1 14">Cofactor biosynthesis; adenosylcobalamin biosynthesis; adenosylcobalamin from cob(II)yrinate a,c-diamide: step 2/7.</text>
</comment>
<accession>A0ABX1MK76</accession>
<evidence type="ECO:0000256" key="3">
    <source>
        <dbReference type="ARBA" id="ARBA00012454"/>
    </source>
</evidence>
<protein>
    <recommendedName>
        <fullName evidence="4 14">Corrinoid adenosyltransferase</fullName>
        <ecNumber evidence="3 14">2.5.1.17</ecNumber>
    </recommendedName>
    <alternativeName>
        <fullName evidence="9 14">Cob(II)alamin adenosyltransferase</fullName>
    </alternativeName>
    <alternativeName>
        <fullName evidence="11 14">Cob(II)yrinic acid a,c-diamide adenosyltransferase</fullName>
    </alternativeName>
    <alternativeName>
        <fullName evidence="10 14">Cobinamide/cobalamin adenosyltransferase</fullName>
    </alternativeName>
</protein>
<dbReference type="NCBIfam" id="TIGR00636">
    <property type="entry name" value="PduO_Nterm"/>
    <property type="match status" value="1"/>
</dbReference>
<evidence type="ECO:0000256" key="5">
    <source>
        <dbReference type="ARBA" id="ARBA00022573"/>
    </source>
</evidence>
<evidence type="ECO:0000256" key="9">
    <source>
        <dbReference type="ARBA" id="ARBA00031529"/>
    </source>
</evidence>
<keyword evidence="6 14" id="KW-0808">Transferase</keyword>
<evidence type="ECO:0000313" key="16">
    <source>
        <dbReference type="EMBL" id="NMF67229.1"/>
    </source>
</evidence>
<evidence type="ECO:0000256" key="4">
    <source>
        <dbReference type="ARBA" id="ARBA00020963"/>
    </source>
</evidence>
<dbReference type="Gene3D" id="1.20.1200.10">
    <property type="entry name" value="Cobalamin adenosyltransferase-like"/>
    <property type="match status" value="1"/>
</dbReference>
<dbReference type="InterPro" id="IPR029499">
    <property type="entry name" value="PduO-typ"/>
</dbReference>
<dbReference type="Proteomes" id="UP000762253">
    <property type="component" value="Unassembled WGS sequence"/>
</dbReference>
<evidence type="ECO:0000256" key="8">
    <source>
        <dbReference type="ARBA" id="ARBA00022840"/>
    </source>
</evidence>
<evidence type="ECO:0000256" key="13">
    <source>
        <dbReference type="ARBA" id="ARBA00048692"/>
    </source>
</evidence>
<gene>
    <name evidence="16" type="ORF">DP115_32625</name>
</gene>
<evidence type="ECO:0000256" key="2">
    <source>
        <dbReference type="ARBA" id="ARBA00007487"/>
    </source>
</evidence>
<dbReference type="EC" id="2.5.1.17" evidence="3 14"/>
<dbReference type="Pfam" id="PF01923">
    <property type="entry name" value="Cob_adeno_trans"/>
    <property type="match status" value="1"/>
</dbReference>
<evidence type="ECO:0000256" key="1">
    <source>
        <dbReference type="ARBA" id="ARBA00005121"/>
    </source>
</evidence>
<evidence type="ECO:0000313" key="17">
    <source>
        <dbReference type="Proteomes" id="UP000762253"/>
    </source>
</evidence>
<name>A0ABX1MK76_9CYAN</name>
<dbReference type="GO" id="GO:0008817">
    <property type="term" value="F:corrinoid adenosyltransferase activity"/>
    <property type="evidence" value="ECO:0007669"/>
    <property type="project" value="UniProtKB-EC"/>
</dbReference>